<comment type="subcellular location">
    <subcellularLocation>
        <location evidence="1">Nucleus</location>
    </subcellularLocation>
</comment>
<dbReference type="Gene3D" id="1.10.150.910">
    <property type="match status" value="1"/>
</dbReference>
<organism evidence="6 7">
    <name type="scientific">Allomyces macrogynus (strain ATCC 38327)</name>
    <name type="common">Allomyces javanicus var. macrogynus</name>
    <dbReference type="NCBI Taxonomy" id="578462"/>
    <lineage>
        <taxon>Eukaryota</taxon>
        <taxon>Fungi</taxon>
        <taxon>Fungi incertae sedis</taxon>
        <taxon>Blastocladiomycota</taxon>
        <taxon>Blastocladiomycetes</taxon>
        <taxon>Blastocladiales</taxon>
        <taxon>Blastocladiaceae</taxon>
        <taxon>Allomyces</taxon>
    </lineage>
</organism>
<evidence type="ECO:0000259" key="4">
    <source>
        <dbReference type="Pfam" id="PF10433"/>
    </source>
</evidence>
<reference evidence="6 7" key="1">
    <citation type="submission" date="2009-11" db="EMBL/GenBank/DDBJ databases">
        <title>Annotation of Allomyces macrogynus ATCC 38327.</title>
        <authorList>
            <consortium name="The Broad Institute Genome Sequencing Platform"/>
            <person name="Russ C."/>
            <person name="Cuomo C."/>
            <person name="Burger G."/>
            <person name="Gray M.W."/>
            <person name="Holland P.W.H."/>
            <person name="King N."/>
            <person name="Lang F.B.F."/>
            <person name="Roger A.J."/>
            <person name="Ruiz-Trillo I."/>
            <person name="Young S.K."/>
            <person name="Zeng Q."/>
            <person name="Gargeya S."/>
            <person name="Fitzgerald M."/>
            <person name="Haas B."/>
            <person name="Abouelleil A."/>
            <person name="Alvarado L."/>
            <person name="Arachchi H.M."/>
            <person name="Berlin A."/>
            <person name="Chapman S.B."/>
            <person name="Gearin G."/>
            <person name="Goldberg J."/>
            <person name="Griggs A."/>
            <person name="Gujja S."/>
            <person name="Hansen M."/>
            <person name="Heiman D."/>
            <person name="Howarth C."/>
            <person name="Larimer J."/>
            <person name="Lui A."/>
            <person name="MacDonald P.J.P."/>
            <person name="McCowen C."/>
            <person name="Montmayeur A."/>
            <person name="Murphy C."/>
            <person name="Neiman D."/>
            <person name="Pearson M."/>
            <person name="Priest M."/>
            <person name="Roberts A."/>
            <person name="Saif S."/>
            <person name="Shea T."/>
            <person name="Sisk P."/>
            <person name="Stolte C."/>
            <person name="Sykes S."/>
            <person name="Wortman J."/>
            <person name="Nusbaum C."/>
            <person name="Birren B."/>
        </authorList>
    </citation>
    <scope>NUCLEOTIDE SEQUENCE [LARGE SCALE GENOMIC DNA]</scope>
    <source>
        <strain evidence="6 7">ATCC 38327</strain>
    </source>
</reference>
<dbReference type="STRING" id="578462.A0A0L0T0L7"/>
<gene>
    <name evidence="6" type="ORF">AMAG_12973</name>
</gene>
<dbReference type="InterPro" id="IPR004871">
    <property type="entry name" value="RSE1/DDB1/CPSF1_C"/>
</dbReference>
<dbReference type="Proteomes" id="UP000054350">
    <property type="component" value="Unassembled WGS sequence"/>
</dbReference>
<dbReference type="VEuPathDB" id="FungiDB:AMAG_12973"/>
<proteinExistence type="predicted"/>
<keyword evidence="7" id="KW-1185">Reference proteome</keyword>
<evidence type="ECO:0000256" key="1">
    <source>
        <dbReference type="ARBA" id="ARBA00004123"/>
    </source>
</evidence>
<dbReference type="PANTHER" id="PTHR10644">
    <property type="entry name" value="DNA REPAIR/RNA PROCESSING CPSF FAMILY"/>
    <property type="match status" value="1"/>
</dbReference>
<feature type="domain" description="RSE1/DDB1/CPSF1 C-terminal" evidence="3">
    <location>
        <begin position="763"/>
        <end position="1078"/>
    </location>
</feature>
<dbReference type="Pfam" id="PF10433">
    <property type="entry name" value="Beta-prop_RSE1_1st"/>
    <property type="match status" value="1"/>
</dbReference>
<dbReference type="GO" id="GO:0003676">
    <property type="term" value="F:nucleic acid binding"/>
    <property type="evidence" value="ECO:0007669"/>
    <property type="project" value="InterPro"/>
</dbReference>
<dbReference type="OMA" id="HQDFLMR"/>
<dbReference type="InterPro" id="IPR058543">
    <property type="entry name" value="Beta-prop_RSE1/DDB1/CPSF1_2nd"/>
</dbReference>
<keyword evidence="2" id="KW-0539">Nucleus</keyword>
<dbReference type="InterPro" id="IPR015943">
    <property type="entry name" value="WD40/YVTN_repeat-like_dom_sf"/>
</dbReference>
<dbReference type="EMBL" id="GG745356">
    <property type="protein sequence ID" value="KNE68306.1"/>
    <property type="molecule type" value="Genomic_DNA"/>
</dbReference>
<dbReference type="InterPro" id="IPR036322">
    <property type="entry name" value="WD40_repeat_dom_sf"/>
</dbReference>
<dbReference type="AlphaFoldDB" id="A0A0L0T0L7"/>
<reference evidence="7" key="2">
    <citation type="submission" date="2009-11" db="EMBL/GenBank/DDBJ databases">
        <title>The Genome Sequence of Allomyces macrogynus strain ATCC 38327.</title>
        <authorList>
            <consortium name="The Broad Institute Genome Sequencing Platform"/>
            <person name="Russ C."/>
            <person name="Cuomo C."/>
            <person name="Shea T."/>
            <person name="Young S.K."/>
            <person name="Zeng Q."/>
            <person name="Koehrsen M."/>
            <person name="Haas B."/>
            <person name="Borodovsky M."/>
            <person name="Guigo R."/>
            <person name="Alvarado L."/>
            <person name="Berlin A."/>
            <person name="Borenstein D."/>
            <person name="Chen Z."/>
            <person name="Engels R."/>
            <person name="Freedman E."/>
            <person name="Gellesch M."/>
            <person name="Goldberg J."/>
            <person name="Griggs A."/>
            <person name="Gujja S."/>
            <person name="Heiman D."/>
            <person name="Hepburn T."/>
            <person name="Howarth C."/>
            <person name="Jen D."/>
            <person name="Larson L."/>
            <person name="Lewis B."/>
            <person name="Mehta T."/>
            <person name="Park D."/>
            <person name="Pearson M."/>
            <person name="Roberts A."/>
            <person name="Saif S."/>
            <person name="Shenoy N."/>
            <person name="Sisk P."/>
            <person name="Stolte C."/>
            <person name="Sykes S."/>
            <person name="Walk T."/>
            <person name="White J."/>
            <person name="Yandava C."/>
            <person name="Burger G."/>
            <person name="Gray M.W."/>
            <person name="Holland P.W.H."/>
            <person name="King N."/>
            <person name="Lang F.B.F."/>
            <person name="Roger A.J."/>
            <person name="Ruiz-Trillo I."/>
            <person name="Lander E."/>
            <person name="Nusbaum C."/>
        </authorList>
    </citation>
    <scope>NUCLEOTIDE SEQUENCE [LARGE SCALE GENOMIC DNA]</scope>
    <source>
        <strain evidence="7">ATCC 38327</strain>
    </source>
</reference>
<dbReference type="SUPFAM" id="SSF50978">
    <property type="entry name" value="WD40 repeat-like"/>
    <property type="match status" value="1"/>
</dbReference>
<evidence type="ECO:0000313" key="7">
    <source>
        <dbReference type="Proteomes" id="UP000054350"/>
    </source>
</evidence>
<sequence length="1117" mass="120308">MSINPYFVTAHPPSAVSHAQKGSFTGPNDVNLVVCKTTRLEIYLLGETGTELVHAENLFARVQVLHLVRPADRPTDLLFLCTDRFQHALLSWDPSRNAFKTEQAGSLEEKAGRKLDENPLSFVDPHARLLGLNLYQGSLKVVPLDKSGSIRMSATATAAMAVQNKGKKRAVMPSENVPSPFTIRMRENTVHSMVALDSPLPTVAVLYQDAKENRHVRVYGIIIKDKELTDPVLEVDVPNTAHLLIPIPAPIGGFVVLDYRTATYFSADGSVRPAPLHLRQEFKIKCWSYIDPDGTRILVGNVVGSYAVLFLHAQQNQVTSMSIYSLGSTTPCTSLVYLDNGYAYLGSHVGDSALIKLTEEPDATGNSLVVERTYTNLGPITDFAVLDAPGQPGAGQLVTCSGAFSDGSLRVVRHGIEINEQVLIQVPGLVRVFACARGDHGAHDLLALSTGAATIVLTCTDGEIEHVETTPLRTHEPTVLLAAVAGTNRIVQVTPTGVYLCDAVSMQQVDEWTDTRGTAIVAAELSGNALVVAYKASIVELTVAAKLQNPRPRQLGDDISALDVHGTLVAVALWNRDVLLLSRPSFAEVARTTLDQFEARSIRIAEWDTGAYVLCGHGDGSLVAFEMQSGGAMVNPRKIVLGTEPVRLARFVREGQALVFGSCDRPVVLYPSKSGKLTYSNVNLKSTADVCTLLNPNFGGEVLMVAKEEGLLVGAIEPIENIHIATYPLGGEMARRIAHHAPSATLAVLTERLEDAMTHEEAGFLKIFDDATLEVVSIERLAPTETPLSICILSTADGAEQLVVVGTAFVKPTEEEPSVGRVLVYRVTPDRVLQLAIATTVKGGVYSLAAMPGGRLAAGIANRVQVFGLPASLTGGAKLEPICYHAGFITALYIESRGDFLAVGDLMKSVTLLVYSEAARTLEVLAKDPAPSWVTAIAAVDDDHILAADANCNVYLARRNAGDDADDAATRKRLELCAEWHGGEFINRFRRGCLHPVSDDGAVTPVLITASANGALGIIAHVMDSRTFELLLELQRLVASQLVPVGRFAYDEYRAFANERKVVPMHGAVDGDMVERYLELDPAVQANMAVALGTELKRADVTAEDLTKLVLDLARLH</sequence>
<dbReference type="eggNOG" id="KOG1897">
    <property type="taxonomic scope" value="Eukaryota"/>
</dbReference>
<dbReference type="Pfam" id="PF03178">
    <property type="entry name" value="CPSF_A"/>
    <property type="match status" value="1"/>
</dbReference>
<accession>A0A0L0T0L7</accession>
<feature type="domain" description="RSE1/DDB1/CPSF1 first beta-propeller" evidence="4">
    <location>
        <begin position="15"/>
        <end position="370"/>
    </location>
</feature>
<evidence type="ECO:0000259" key="5">
    <source>
        <dbReference type="Pfam" id="PF23726"/>
    </source>
</evidence>
<evidence type="ECO:0000256" key="2">
    <source>
        <dbReference type="ARBA" id="ARBA00023242"/>
    </source>
</evidence>
<evidence type="ECO:0000259" key="3">
    <source>
        <dbReference type="Pfam" id="PF03178"/>
    </source>
</evidence>
<dbReference type="InterPro" id="IPR050358">
    <property type="entry name" value="RSE1/DDB1/CFT1"/>
</dbReference>
<feature type="domain" description="RSE1/DDB1/CPSF1 second beta-propeller" evidence="5">
    <location>
        <begin position="425"/>
        <end position="707"/>
    </location>
</feature>
<dbReference type="Gene3D" id="2.130.10.10">
    <property type="entry name" value="YVTN repeat-like/Quinoprotein amine dehydrogenase"/>
    <property type="match status" value="3"/>
</dbReference>
<protein>
    <recommendedName>
        <fullName evidence="8">DNA damage-binding protein 1</fullName>
    </recommendedName>
</protein>
<dbReference type="GO" id="GO:0005634">
    <property type="term" value="C:nucleus"/>
    <property type="evidence" value="ECO:0007669"/>
    <property type="project" value="UniProtKB-SubCell"/>
</dbReference>
<dbReference type="OrthoDB" id="433457at2759"/>
<evidence type="ECO:0000313" key="6">
    <source>
        <dbReference type="EMBL" id="KNE68306.1"/>
    </source>
</evidence>
<evidence type="ECO:0008006" key="8">
    <source>
        <dbReference type="Google" id="ProtNLM"/>
    </source>
</evidence>
<name>A0A0L0T0L7_ALLM3</name>
<dbReference type="Pfam" id="PF23726">
    <property type="entry name" value="Beta-prop_RSE1_2nd"/>
    <property type="match status" value="1"/>
</dbReference>
<dbReference type="InterPro" id="IPR018846">
    <property type="entry name" value="Beta-prop_RSE1/DDB1/CPSF1_1st"/>
</dbReference>